<dbReference type="PATRIC" id="fig|1191523.3.peg.7"/>
<dbReference type="GO" id="GO:0005524">
    <property type="term" value="F:ATP binding"/>
    <property type="evidence" value="ECO:0007669"/>
    <property type="project" value="UniProtKB-UniRule"/>
</dbReference>
<dbReference type="NCBIfam" id="NF011100">
    <property type="entry name" value="PRK14527.1"/>
    <property type="match status" value="1"/>
</dbReference>
<name>I6ZZV1_MELRP</name>
<keyword evidence="3 5" id="KW-0547">Nucleotide-binding</keyword>
<dbReference type="Gene3D" id="3.40.50.300">
    <property type="entry name" value="P-loop containing nucleotide triphosphate hydrolases"/>
    <property type="match status" value="1"/>
</dbReference>
<dbReference type="PRINTS" id="PR00094">
    <property type="entry name" value="ADENYLTKNASE"/>
</dbReference>
<evidence type="ECO:0000256" key="4">
    <source>
        <dbReference type="ARBA" id="ARBA00022777"/>
    </source>
</evidence>
<keyword evidence="5" id="KW-0862">Zinc</keyword>
<evidence type="ECO:0000256" key="5">
    <source>
        <dbReference type="HAMAP-Rule" id="MF_00235"/>
    </source>
</evidence>
<dbReference type="SUPFAM" id="SSF52540">
    <property type="entry name" value="P-loop containing nucleoside triphosphate hydrolases"/>
    <property type="match status" value="1"/>
</dbReference>
<dbReference type="InterPro" id="IPR033690">
    <property type="entry name" value="Adenylat_kinase_CS"/>
</dbReference>
<feature type="binding site" evidence="5">
    <location>
        <position position="36"/>
    </location>
    <ligand>
        <name>AMP</name>
        <dbReference type="ChEBI" id="CHEBI:456215"/>
    </ligand>
</feature>
<dbReference type="Pfam" id="PF00406">
    <property type="entry name" value="ADK"/>
    <property type="match status" value="1"/>
</dbReference>
<feature type="binding site" evidence="5">
    <location>
        <position position="199"/>
    </location>
    <ligand>
        <name>ATP</name>
        <dbReference type="ChEBI" id="CHEBI:30616"/>
    </ligand>
</feature>
<feature type="region of interest" description="NMP" evidence="5">
    <location>
        <begin position="30"/>
        <end position="59"/>
    </location>
</feature>
<feature type="region of interest" description="LID" evidence="5">
    <location>
        <begin position="126"/>
        <end position="163"/>
    </location>
</feature>
<evidence type="ECO:0000256" key="3">
    <source>
        <dbReference type="ARBA" id="ARBA00022741"/>
    </source>
</evidence>
<dbReference type="PROSITE" id="PS50903">
    <property type="entry name" value="RUBREDOXIN_LIKE"/>
    <property type="match status" value="1"/>
</dbReference>
<feature type="binding site" evidence="5">
    <location>
        <position position="31"/>
    </location>
    <ligand>
        <name>AMP</name>
        <dbReference type="ChEBI" id="CHEBI:456215"/>
    </ligand>
</feature>
<dbReference type="GO" id="GO:0005737">
    <property type="term" value="C:cytoplasm"/>
    <property type="evidence" value="ECO:0007669"/>
    <property type="project" value="UniProtKB-SubCell"/>
</dbReference>
<dbReference type="RefSeq" id="WP_014854688.1">
    <property type="nucleotide sequence ID" value="NC_018178.1"/>
</dbReference>
<evidence type="ECO:0000313" key="10">
    <source>
        <dbReference type="Proteomes" id="UP000009011"/>
    </source>
</evidence>
<keyword evidence="5" id="KW-0479">Metal-binding</keyword>
<feature type="binding site" evidence="5">
    <location>
        <position position="130"/>
    </location>
    <ligand>
        <name>Zn(2+)</name>
        <dbReference type="ChEBI" id="CHEBI:29105"/>
        <note>structural</note>
    </ligand>
</feature>
<comment type="subcellular location">
    <subcellularLocation>
        <location evidence="5 7">Cytoplasm</location>
    </subcellularLocation>
</comment>
<feature type="binding site" evidence="5">
    <location>
        <position position="127"/>
    </location>
    <ligand>
        <name>ATP</name>
        <dbReference type="ChEBI" id="CHEBI:30616"/>
    </ligand>
</feature>
<evidence type="ECO:0000256" key="7">
    <source>
        <dbReference type="RuleBase" id="RU003331"/>
    </source>
</evidence>
<feature type="domain" description="Rubredoxin-like" evidence="8">
    <location>
        <begin position="125"/>
        <end position="167"/>
    </location>
</feature>
<organism evidence="9 10">
    <name type="scientific">Melioribacter roseus (strain DSM 23840 / JCM 17771 / VKM B-2668 / P3M-2)</name>
    <dbReference type="NCBI Taxonomy" id="1191523"/>
    <lineage>
        <taxon>Bacteria</taxon>
        <taxon>Pseudomonadati</taxon>
        <taxon>Ignavibacteriota</taxon>
        <taxon>Ignavibacteria</taxon>
        <taxon>Ignavibacteriales</taxon>
        <taxon>Melioribacteraceae</taxon>
        <taxon>Melioribacter</taxon>
    </lineage>
</organism>
<dbReference type="NCBIfam" id="NF001381">
    <property type="entry name" value="PRK00279.1-3"/>
    <property type="match status" value="1"/>
</dbReference>
<evidence type="ECO:0000259" key="8">
    <source>
        <dbReference type="PROSITE" id="PS50903"/>
    </source>
</evidence>
<feature type="binding site" evidence="5">
    <location>
        <position position="151"/>
    </location>
    <ligand>
        <name>Zn(2+)</name>
        <dbReference type="ChEBI" id="CHEBI:29105"/>
        <note>structural</note>
    </ligand>
</feature>
<accession>I6ZZV1</accession>
<feature type="binding site" evidence="5">
    <location>
        <position position="171"/>
    </location>
    <ligand>
        <name>AMP</name>
        <dbReference type="ChEBI" id="CHEBI:456215"/>
    </ligand>
</feature>
<dbReference type="STRING" id="1191523.MROS_0007"/>
<dbReference type="GO" id="GO:0008270">
    <property type="term" value="F:zinc ion binding"/>
    <property type="evidence" value="ECO:0007669"/>
    <property type="project" value="UniProtKB-UniRule"/>
</dbReference>
<dbReference type="InterPro" id="IPR006259">
    <property type="entry name" value="Adenyl_kin_sub"/>
</dbReference>
<keyword evidence="4 5" id="KW-0418">Kinase</keyword>
<evidence type="ECO:0000256" key="1">
    <source>
        <dbReference type="ARBA" id="ARBA00022679"/>
    </source>
</evidence>
<dbReference type="PROSITE" id="PS00113">
    <property type="entry name" value="ADENYLATE_KINASE"/>
    <property type="match status" value="1"/>
</dbReference>
<keyword evidence="2 5" id="KW-0545">Nucleotide biosynthesis</keyword>
<dbReference type="InterPro" id="IPR000850">
    <property type="entry name" value="Adenylat/UMP-CMP_kin"/>
</dbReference>
<proteinExistence type="inferred from homology"/>
<feature type="binding site" evidence="5">
    <location>
        <position position="148"/>
    </location>
    <ligand>
        <name>Zn(2+)</name>
        <dbReference type="ChEBI" id="CHEBI:29105"/>
        <note>structural</note>
    </ligand>
</feature>
<dbReference type="AlphaFoldDB" id="I6ZZV1"/>
<dbReference type="NCBIfam" id="NF001380">
    <property type="entry name" value="PRK00279.1-2"/>
    <property type="match status" value="1"/>
</dbReference>
<dbReference type="GO" id="GO:0005506">
    <property type="term" value="F:iron ion binding"/>
    <property type="evidence" value="ECO:0007669"/>
    <property type="project" value="InterPro"/>
</dbReference>
<feature type="binding site" evidence="5">
    <location>
        <position position="92"/>
    </location>
    <ligand>
        <name>AMP</name>
        <dbReference type="ChEBI" id="CHEBI:456215"/>
    </ligand>
</feature>
<keyword evidence="1 5" id="KW-0808">Transferase</keyword>
<comment type="domain">
    <text evidence="5">Consists of three domains, a large central CORE domain and two small peripheral domains, NMPbind and LID, which undergo movements during catalysis. The LID domain closes over the site of phosphoryl transfer upon ATP binding. Assembling and dissambling the active center during each catalytic cycle provides an effective means to prevent ATP hydrolysis. Some bacteria have evolved a zinc-coordinating structure that stabilizes the LID domain.</text>
</comment>
<dbReference type="HAMAP" id="MF_00235">
    <property type="entry name" value="Adenylate_kinase_Adk"/>
    <property type="match status" value="1"/>
</dbReference>
<sequence>MQIIIFGAPGVGKGTQAKILASKLNLAHISTGDILREAIKNETELGLKAKEIVQSGGLVPDEIVGGIVKETLQQEKCKNGFILDGFPRTLPQAEILTRILSELNNEKLYLIKLEADDDVIVSRLSNRLVCSKCGYIINKDALKDNAKCPSCGAENSFVKRKDDEEEVIKNRLKVYHETTEPVFEYYQDKAEIIEVDGTKSIEEVSRAILDKLNSN</sequence>
<feature type="binding site" evidence="5">
    <location>
        <position position="160"/>
    </location>
    <ligand>
        <name>AMP</name>
        <dbReference type="ChEBI" id="CHEBI:456215"/>
    </ligand>
</feature>
<dbReference type="NCBIfam" id="TIGR01351">
    <property type="entry name" value="adk"/>
    <property type="match status" value="1"/>
</dbReference>
<comment type="catalytic activity">
    <reaction evidence="5 7">
        <text>AMP + ATP = 2 ADP</text>
        <dbReference type="Rhea" id="RHEA:12973"/>
        <dbReference type="ChEBI" id="CHEBI:30616"/>
        <dbReference type="ChEBI" id="CHEBI:456215"/>
        <dbReference type="ChEBI" id="CHEBI:456216"/>
        <dbReference type="EC" id="2.7.4.3"/>
    </reaction>
</comment>
<comment type="similarity">
    <text evidence="5 6">Belongs to the adenylate kinase family.</text>
</comment>
<feature type="binding site" evidence="5">
    <location>
        <begin position="85"/>
        <end position="88"/>
    </location>
    <ligand>
        <name>AMP</name>
        <dbReference type="ChEBI" id="CHEBI:456215"/>
    </ligand>
</feature>
<dbReference type="CDD" id="cd01428">
    <property type="entry name" value="ADK"/>
    <property type="match status" value="1"/>
</dbReference>
<dbReference type="HOGENOM" id="CLU_032354_1_2_10"/>
<feature type="binding site" evidence="5">
    <location>
        <begin position="57"/>
        <end position="59"/>
    </location>
    <ligand>
        <name>AMP</name>
        <dbReference type="ChEBI" id="CHEBI:456215"/>
    </ligand>
</feature>
<dbReference type="KEGG" id="mro:MROS_0007"/>
<comment type="function">
    <text evidence="5">Catalyzes the reversible transfer of the terminal phosphate group between ATP and AMP. Plays an important role in cellular energy homeostasis and in adenine nucleotide metabolism.</text>
</comment>
<dbReference type="EC" id="2.7.4.3" evidence="5 7"/>
<dbReference type="GO" id="GO:0044209">
    <property type="term" value="P:AMP salvage"/>
    <property type="evidence" value="ECO:0007669"/>
    <property type="project" value="UniProtKB-UniRule"/>
</dbReference>
<dbReference type="PANTHER" id="PTHR23359">
    <property type="entry name" value="NUCLEOTIDE KINASE"/>
    <property type="match status" value="1"/>
</dbReference>
<dbReference type="OrthoDB" id="9805030at2"/>
<comment type="subunit">
    <text evidence="5 7">Monomer.</text>
</comment>
<dbReference type="EMBL" id="CP003557">
    <property type="protein sequence ID" value="AFN73251.1"/>
    <property type="molecule type" value="Genomic_DNA"/>
</dbReference>
<evidence type="ECO:0000256" key="2">
    <source>
        <dbReference type="ARBA" id="ARBA00022727"/>
    </source>
</evidence>
<dbReference type="UniPathway" id="UPA00588">
    <property type="reaction ID" value="UER00649"/>
</dbReference>
<dbReference type="InterPro" id="IPR024934">
    <property type="entry name" value="Rubredoxin-like_dom"/>
</dbReference>
<evidence type="ECO:0000256" key="6">
    <source>
        <dbReference type="RuleBase" id="RU003330"/>
    </source>
</evidence>
<reference evidence="9 10" key="1">
    <citation type="journal article" date="2013" name="PLoS ONE">
        <title>Genomic analysis of Melioribacter roseus, facultatively anaerobic organotrophic bacterium representing a novel deep lineage within Bacteriodetes/Chlorobi group.</title>
        <authorList>
            <person name="Kadnikov V.V."/>
            <person name="Mardanov A.V."/>
            <person name="Podosokorskaya O.A."/>
            <person name="Gavrilov S.N."/>
            <person name="Kublanov I.V."/>
            <person name="Beletsky A.V."/>
            <person name="Bonch-Osmolovskaya E.A."/>
            <person name="Ravin N.V."/>
        </authorList>
    </citation>
    <scope>NUCLEOTIDE SEQUENCE [LARGE SCALE GENOMIC DNA]</scope>
    <source>
        <strain evidence="10">JCM 17771 / P3M-2</strain>
    </source>
</reference>
<dbReference type="eggNOG" id="COG0563">
    <property type="taxonomic scope" value="Bacteria"/>
</dbReference>
<keyword evidence="5" id="KW-0963">Cytoplasm</keyword>
<comment type="caution">
    <text evidence="5">Lacks conserved residue(s) required for the propagation of feature annotation.</text>
</comment>
<keyword evidence="5 7" id="KW-0067">ATP-binding</keyword>
<dbReference type="GO" id="GO:0004017">
    <property type="term" value="F:AMP kinase activity"/>
    <property type="evidence" value="ECO:0007669"/>
    <property type="project" value="UniProtKB-UniRule"/>
</dbReference>
<comment type="pathway">
    <text evidence="5">Purine metabolism; AMP biosynthesis via salvage pathway; AMP from ADP: step 1/1.</text>
</comment>
<feature type="binding site" evidence="5">
    <location>
        <position position="133"/>
    </location>
    <ligand>
        <name>Zn(2+)</name>
        <dbReference type="ChEBI" id="CHEBI:29105"/>
        <note>structural</note>
    </ligand>
</feature>
<dbReference type="FunFam" id="3.40.50.300:FF:000106">
    <property type="entry name" value="Adenylate kinase mitochondrial"/>
    <property type="match status" value="1"/>
</dbReference>
<dbReference type="InterPro" id="IPR027417">
    <property type="entry name" value="P-loop_NTPase"/>
</dbReference>
<dbReference type="Proteomes" id="UP000009011">
    <property type="component" value="Chromosome"/>
</dbReference>
<keyword evidence="10" id="KW-1185">Reference proteome</keyword>
<feature type="binding site" evidence="5">
    <location>
        <begin position="10"/>
        <end position="15"/>
    </location>
    <ligand>
        <name>ATP</name>
        <dbReference type="ChEBI" id="CHEBI:30616"/>
    </ligand>
</feature>
<evidence type="ECO:0000313" key="9">
    <source>
        <dbReference type="EMBL" id="AFN73251.1"/>
    </source>
</evidence>
<gene>
    <name evidence="5" type="primary">adk</name>
    <name evidence="9" type="ordered locus">MROS_0007</name>
</gene>
<protein>
    <recommendedName>
        <fullName evidence="5 7">Adenylate kinase</fullName>
        <shortName evidence="5">AK</shortName>
        <ecNumber evidence="5 7">2.7.4.3</ecNumber>
    </recommendedName>
    <alternativeName>
        <fullName evidence="5">ATP-AMP transphosphorylase</fullName>
    </alternativeName>
    <alternativeName>
        <fullName evidence="5">ATP:AMP phosphotransferase</fullName>
    </alternativeName>
    <alternativeName>
        <fullName evidence="5">Adenylate monophosphate kinase</fullName>
    </alternativeName>
</protein>